<dbReference type="GO" id="GO:1901170">
    <property type="term" value="P:naphthalene catabolic process"/>
    <property type="evidence" value="ECO:0007669"/>
    <property type="project" value="InterPro"/>
</dbReference>
<dbReference type="Gene3D" id="3.40.30.10">
    <property type="entry name" value="Glutaredoxin"/>
    <property type="match status" value="1"/>
</dbReference>
<dbReference type="PANTHER" id="PTHR42943:SF2">
    <property type="entry name" value="GLUTATHIONE S-TRANSFERASE KAPPA 1"/>
    <property type="match status" value="1"/>
</dbReference>
<dbReference type="GO" id="GO:0006749">
    <property type="term" value="P:glutathione metabolic process"/>
    <property type="evidence" value="ECO:0007669"/>
    <property type="project" value="TreeGrafter"/>
</dbReference>
<evidence type="ECO:0000256" key="2">
    <source>
        <dbReference type="PIRSR" id="PIRSR006386-1"/>
    </source>
</evidence>
<dbReference type="OrthoDB" id="5244108at2"/>
<evidence type="ECO:0000259" key="3">
    <source>
        <dbReference type="Pfam" id="PF01323"/>
    </source>
</evidence>
<accession>A0A1G7TQI6</accession>
<dbReference type="PIRSF" id="PIRSF006386">
    <property type="entry name" value="HCCAis_GSTk"/>
    <property type="match status" value="1"/>
</dbReference>
<dbReference type="GO" id="GO:0004364">
    <property type="term" value="F:glutathione transferase activity"/>
    <property type="evidence" value="ECO:0007669"/>
    <property type="project" value="TreeGrafter"/>
</dbReference>
<reference evidence="5" key="1">
    <citation type="submission" date="2016-10" db="EMBL/GenBank/DDBJ databases">
        <authorList>
            <person name="Varghese N."/>
            <person name="Submissions S."/>
        </authorList>
    </citation>
    <scope>NUCLEOTIDE SEQUENCE [LARGE SCALE GENOMIC DNA]</scope>
    <source>
        <strain evidence="5">DSM 16477</strain>
    </source>
</reference>
<organism evidence="4 5">
    <name type="scientific">Sulfitobacter delicatus</name>
    <dbReference type="NCBI Taxonomy" id="218672"/>
    <lineage>
        <taxon>Bacteria</taxon>
        <taxon>Pseudomonadati</taxon>
        <taxon>Pseudomonadota</taxon>
        <taxon>Alphaproteobacteria</taxon>
        <taxon>Rhodobacterales</taxon>
        <taxon>Roseobacteraceae</taxon>
        <taxon>Sulfitobacter</taxon>
    </lineage>
</organism>
<keyword evidence="5" id="KW-1185">Reference proteome</keyword>
<dbReference type="GO" id="GO:0018845">
    <property type="term" value="F:2-hydroxychromene-2-carboxylate isomerase activity"/>
    <property type="evidence" value="ECO:0007669"/>
    <property type="project" value="UniProtKB-UniRule"/>
</dbReference>
<dbReference type="InterPro" id="IPR036249">
    <property type="entry name" value="Thioredoxin-like_sf"/>
</dbReference>
<dbReference type="GO" id="GO:0004602">
    <property type="term" value="F:glutathione peroxidase activity"/>
    <property type="evidence" value="ECO:0007669"/>
    <property type="project" value="TreeGrafter"/>
</dbReference>
<comment type="similarity">
    <text evidence="1">Belongs to the GST superfamily. NadH family.</text>
</comment>
<evidence type="ECO:0000313" key="5">
    <source>
        <dbReference type="Proteomes" id="UP000199399"/>
    </source>
</evidence>
<dbReference type="InterPro" id="IPR014440">
    <property type="entry name" value="HCCAis_GSTk"/>
</dbReference>
<gene>
    <name evidence="4" type="ORF">SAMN04489759_10728</name>
</gene>
<evidence type="ECO:0000313" key="4">
    <source>
        <dbReference type="EMBL" id="SDG37558.1"/>
    </source>
</evidence>
<comment type="catalytic activity">
    <reaction evidence="1">
        <text>2-hydroxychromene-2-carboxylate = (3E)-4-(2-hydroxyphenyl)-2-oxobut-3-enoate</text>
        <dbReference type="Rhea" id="RHEA:27401"/>
        <dbReference type="ChEBI" id="CHEBI:59350"/>
        <dbReference type="ChEBI" id="CHEBI:59353"/>
        <dbReference type="EC" id="5.99.1.4"/>
    </reaction>
</comment>
<sequence length="197" mass="22355">MKIDFWFSIGSTYSYLTVMRLAEVAETSGVEFRWRPFNVRYVMIEQNNIPFKDKPVKSAYMWRDIERRAKRYSLTPQLPAPYPLPGLALANQIAIVGLENGWMEDYVRATYRRWFESGEAPGEEPNISSSLTEIGCDPREVLAAAQTQQAADDLQTATDEAMTLGVFGSPTFAVGQELFWGDDRLEDAIHWAKDNAS</sequence>
<protein>
    <recommendedName>
        <fullName evidence="1">2-hydroxychromene-2-carboxylate isomerase</fullName>
        <ecNumber evidence="1">5.99.1.4</ecNumber>
    </recommendedName>
</protein>
<dbReference type="PANTHER" id="PTHR42943">
    <property type="entry name" value="GLUTATHIONE S-TRANSFERASE KAPPA"/>
    <property type="match status" value="1"/>
</dbReference>
<dbReference type="CDD" id="cd03022">
    <property type="entry name" value="DsbA_HCCA_Iso"/>
    <property type="match status" value="1"/>
</dbReference>
<dbReference type="Proteomes" id="UP000199399">
    <property type="component" value="Unassembled WGS sequence"/>
</dbReference>
<dbReference type="RefSeq" id="WP_093742839.1">
    <property type="nucleotide sequence ID" value="NZ_FNBP01000007.1"/>
</dbReference>
<dbReference type="InterPro" id="IPR044087">
    <property type="entry name" value="NahD-like"/>
</dbReference>
<dbReference type="InterPro" id="IPR051924">
    <property type="entry name" value="GST_Kappa/NadH"/>
</dbReference>
<dbReference type="EC" id="5.99.1.4" evidence="1"/>
<dbReference type="Pfam" id="PF01323">
    <property type="entry name" value="DSBA"/>
    <property type="match status" value="1"/>
</dbReference>
<name>A0A1G7TQI6_9RHOB</name>
<dbReference type="AlphaFoldDB" id="A0A1G7TQI6"/>
<feature type="active site" description="Nucleophile" evidence="2">
    <location>
        <position position="11"/>
    </location>
</feature>
<evidence type="ECO:0000256" key="1">
    <source>
        <dbReference type="PIRNR" id="PIRNR006386"/>
    </source>
</evidence>
<feature type="domain" description="DSBA-like thioredoxin" evidence="3">
    <location>
        <begin position="3"/>
        <end position="186"/>
    </location>
</feature>
<proteinExistence type="inferred from homology"/>
<dbReference type="EMBL" id="FNBP01000007">
    <property type="protein sequence ID" value="SDG37558.1"/>
    <property type="molecule type" value="Genomic_DNA"/>
</dbReference>
<dbReference type="SUPFAM" id="SSF52833">
    <property type="entry name" value="Thioredoxin-like"/>
    <property type="match status" value="1"/>
</dbReference>
<dbReference type="InterPro" id="IPR001853">
    <property type="entry name" value="DSBA-like_thioredoxin_dom"/>
</dbReference>
<keyword evidence="1 4" id="KW-0413">Isomerase</keyword>